<dbReference type="RefSeq" id="WP_343783717.1">
    <property type="nucleotide sequence ID" value="NZ_BAAACZ010000018.1"/>
</dbReference>
<dbReference type="SUPFAM" id="SSF55781">
    <property type="entry name" value="GAF domain-like"/>
    <property type="match status" value="1"/>
</dbReference>
<dbReference type="Gene3D" id="3.30.450.20">
    <property type="entry name" value="PAS domain"/>
    <property type="match status" value="2"/>
</dbReference>
<accession>A0ABN1A3H6</accession>
<dbReference type="Pfam" id="PF13426">
    <property type="entry name" value="PAS_9"/>
    <property type="match status" value="1"/>
</dbReference>
<sequence>MKEQLLKWTEKLKPTNIQLNKASYEKYRLKMVQKLNLDFHKREKRFDDITELAKDMFDVEIALISIIEEDWQWFKSSTGLPKHLEKEGAPRDLTFCQYLITEDRRLMVEDASQDSKFQDHPFVKDGTISFYAGVPLRLSNGLIIGSLCILDSKPNKITKKQFNQLEKLANWAISEIEIKQKVQSLSEQQHSINSLVERNAYLTAGIEHSSSSIIITDAKEAHNPIIYANQAFSELTGYSKNEVIGKSFNFLQGTDTDKDTIDLIHSSINTHNPLQTEVLNYKKNGDPFWNELFINPVADDDGEINYFIAIQHDITKQKKIEQGLVQELFEKNSLFNSLPELIIMLDENGNIRNANNRLEQYSSYKLPEVTNHSLRDYVLIKDFNEKLHHIYEEGELTFEATLVTKKKEHLPFQWNLLALEGANKERSGIVAIGEDIRDRLQLQKDVEYAGKLQKELLQPNLKTDKLTLRALHKPSQYVSGDSYGYDYDEQSNRLFIYLVDVMGHGVATALQTSTINLLFHQVSREDMPVKEKVEWVNKACIPIFPSSYFATAFCCDIDLTTGEVHYVAAGINFFAYEQDGQTTGAKVHGPIIGLQSDMEFKEHKLKLSSGDALYLMTDGLYDELNLERLPNNFEQFYSLLSTISETQLRKDDATAICLQLQ</sequence>
<evidence type="ECO:0000259" key="2">
    <source>
        <dbReference type="PROSITE" id="PS50113"/>
    </source>
</evidence>
<dbReference type="SMART" id="SM00065">
    <property type="entry name" value="GAF"/>
    <property type="match status" value="1"/>
</dbReference>
<dbReference type="SUPFAM" id="SSF81606">
    <property type="entry name" value="PP2C-like"/>
    <property type="match status" value="1"/>
</dbReference>
<dbReference type="InterPro" id="IPR003018">
    <property type="entry name" value="GAF"/>
</dbReference>
<dbReference type="PANTHER" id="PTHR43102:SF2">
    <property type="entry name" value="GAF DOMAIN-CONTAINING PROTEIN"/>
    <property type="match status" value="1"/>
</dbReference>
<evidence type="ECO:0008006" key="5">
    <source>
        <dbReference type="Google" id="ProtNLM"/>
    </source>
</evidence>
<dbReference type="InterPro" id="IPR029016">
    <property type="entry name" value="GAF-like_dom_sf"/>
</dbReference>
<dbReference type="CDD" id="cd00130">
    <property type="entry name" value="PAS"/>
    <property type="match status" value="2"/>
</dbReference>
<dbReference type="Gene3D" id="3.30.450.40">
    <property type="match status" value="1"/>
</dbReference>
<reference evidence="3 4" key="1">
    <citation type="journal article" date="2019" name="Int. J. Syst. Evol. Microbiol.">
        <title>The Global Catalogue of Microorganisms (GCM) 10K type strain sequencing project: providing services to taxonomists for standard genome sequencing and annotation.</title>
        <authorList>
            <consortium name="The Broad Institute Genomics Platform"/>
            <consortium name="The Broad Institute Genome Sequencing Center for Infectious Disease"/>
            <person name="Wu L."/>
            <person name="Ma J."/>
        </authorList>
    </citation>
    <scope>NUCLEOTIDE SEQUENCE [LARGE SCALE GENOMIC DNA]</scope>
    <source>
        <strain evidence="3 4">JCM 14193</strain>
    </source>
</reference>
<dbReference type="Proteomes" id="UP001500740">
    <property type="component" value="Unassembled WGS sequence"/>
</dbReference>
<dbReference type="InterPro" id="IPR000014">
    <property type="entry name" value="PAS"/>
</dbReference>
<evidence type="ECO:0000313" key="4">
    <source>
        <dbReference type="Proteomes" id="UP001500740"/>
    </source>
</evidence>
<dbReference type="NCBIfam" id="TIGR00229">
    <property type="entry name" value="sensory_box"/>
    <property type="match status" value="2"/>
</dbReference>
<dbReference type="InterPro" id="IPR001932">
    <property type="entry name" value="PPM-type_phosphatase-like_dom"/>
</dbReference>
<keyword evidence="4" id="KW-1185">Reference proteome</keyword>
<dbReference type="InterPro" id="IPR036457">
    <property type="entry name" value="PPM-type-like_dom_sf"/>
</dbReference>
<comment type="caution">
    <text evidence="3">The sequence shown here is derived from an EMBL/GenBank/DDBJ whole genome shotgun (WGS) entry which is preliminary data.</text>
</comment>
<protein>
    <recommendedName>
        <fullName evidence="5">PAS domain S-box protein</fullName>
    </recommendedName>
</protein>
<dbReference type="Gene3D" id="3.60.40.10">
    <property type="entry name" value="PPM-type phosphatase domain"/>
    <property type="match status" value="1"/>
</dbReference>
<dbReference type="SMART" id="SM00086">
    <property type="entry name" value="PAC"/>
    <property type="match status" value="2"/>
</dbReference>
<dbReference type="PROSITE" id="PS50112">
    <property type="entry name" value="PAS"/>
    <property type="match status" value="1"/>
</dbReference>
<dbReference type="SMART" id="SM00331">
    <property type="entry name" value="PP2C_SIG"/>
    <property type="match status" value="1"/>
</dbReference>
<dbReference type="InterPro" id="IPR035965">
    <property type="entry name" value="PAS-like_dom_sf"/>
</dbReference>
<dbReference type="SUPFAM" id="SSF55785">
    <property type="entry name" value="PYP-like sensor domain (PAS domain)"/>
    <property type="match status" value="2"/>
</dbReference>
<evidence type="ECO:0000259" key="1">
    <source>
        <dbReference type="PROSITE" id="PS50112"/>
    </source>
</evidence>
<name>A0ABN1A3H6_9BACI</name>
<organism evidence="3 4">
    <name type="scientific">Alkalibacillus silvisoli</name>
    <dbReference type="NCBI Taxonomy" id="392823"/>
    <lineage>
        <taxon>Bacteria</taxon>
        <taxon>Bacillati</taxon>
        <taxon>Bacillota</taxon>
        <taxon>Bacilli</taxon>
        <taxon>Bacillales</taxon>
        <taxon>Bacillaceae</taxon>
        <taxon>Alkalibacillus</taxon>
    </lineage>
</organism>
<feature type="domain" description="PAS" evidence="1">
    <location>
        <begin position="198"/>
        <end position="255"/>
    </location>
</feature>
<dbReference type="Pfam" id="PF01590">
    <property type="entry name" value="GAF"/>
    <property type="match status" value="1"/>
</dbReference>
<dbReference type="InterPro" id="IPR001610">
    <property type="entry name" value="PAC"/>
</dbReference>
<dbReference type="InterPro" id="IPR000700">
    <property type="entry name" value="PAS-assoc_C"/>
</dbReference>
<dbReference type="Pfam" id="PF08448">
    <property type="entry name" value="PAS_4"/>
    <property type="match status" value="1"/>
</dbReference>
<gene>
    <name evidence="3" type="ORF">GCM10008935_23200</name>
</gene>
<dbReference type="InterPro" id="IPR013656">
    <property type="entry name" value="PAS_4"/>
</dbReference>
<feature type="domain" description="PAC" evidence="2">
    <location>
        <begin position="272"/>
        <end position="326"/>
    </location>
</feature>
<dbReference type="PROSITE" id="PS50113">
    <property type="entry name" value="PAC"/>
    <property type="match status" value="1"/>
</dbReference>
<dbReference type="EMBL" id="BAAACZ010000018">
    <property type="protein sequence ID" value="GAA0466646.1"/>
    <property type="molecule type" value="Genomic_DNA"/>
</dbReference>
<proteinExistence type="predicted"/>
<dbReference type="SMART" id="SM00091">
    <property type="entry name" value="PAS"/>
    <property type="match status" value="2"/>
</dbReference>
<dbReference type="Pfam" id="PF07228">
    <property type="entry name" value="SpoIIE"/>
    <property type="match status" value="1"/>
</dbReference>
<evidence type="ECO:0000313" key="3">
    <source>
        <dbReference type="EMBL" id="GAA0466646.1"/>
    </source>
</evidence>
<dbReference type="PANTHER" id="PTHR43102">
    <property type="entry name" value="SLR1143 PROTEIN"/>
    <property type="match status" value="1"/>
</dbReference>